<accession>A0A7K1V124</accession>
<dbReference type="AlphaFoldDB" id="A0A7K1V124"/>
<keyword evidence="1" id="KW-0472">Membrane</keyword>
<evidence type="ECO:0008006" key="4">
    <source>
        <dbReference type="Google" id="ProtNLM"/>
    </source>
</evidence>
<evidence type="ECO:0000313" key="2">
    <source>
        <dbReference type="EMBL" id="MVU80202.1"/>
    </source>
</evidence>
<evidence type="ECO:0000256" key="1">
    <source>
        <dbReference type="SAM" id="Phobius"/>
    </source>
</evidence>
<evidence type="ECO:0000313" key="3">
    <source>
        <dbReference type="Proteomes" id="UP000466794"/>
    </source>
</evidence>
<sequence length="148" mass="15646">MSDAEETVEETSVPIDQDETRSMWPFLVAAGVIAAVILGIVIATLVSPVEKNVTDSDRLSVAAGNFIKSRSDTGKNDPALACKGFDENDNPLKLAIAAGGQIGFDKLTDAKVDGATATAEVTVTADGTQSTSTWHFTRENSRWLVCNS</sequence>
<keyword evidence="1" id="KW-0812">Transmembrane</keyword>
<feature type="transmembrane region" description="Helical" evidence="1">
    <location>
        <begin position="23"/>
        <end position="46"/>
    </location>
</feature>
<protein>
    <recommendedName>
        <fullName evidence="4">DUF4878 domain-containing protein</fullName>
    </recommendedName>
</protein>
<dbReference type="Proteomes" id="UP000466794">
    <property type="component" value="Unassembled WGS sequence"/>
</dbReference>
<gene>
    <name evidence="2" type="ORF">GPX89_23520</name>
</gene>
<comment type="caution">
    <text evidence="2">The sequence shown here is derived from an EMBL/GenBank/DDBJ whole genome shotgun (WGS) entry which is preliminary data.</text>
</comment>
<proteinExistence type="predicted"/>
<reference evidence="2 3" key="1">
    <citation type="submission" date="2019-12" db="EMBL/GenBank/DDBJ databases">
        <title>Nocardia sp. nov. ET3-3 isolated from soil.</title>
        <authorList>
            <person name="Kanchanasin P."/>
            <person name="Tanasupawat S."/>
            <person name="Yuki M."/>
            <person name="Kudo T."/>
        </authorList>
    </citation>
    <scope>NUCLEOTIDE SEQUENCE [LARGE SCALE GENOMIC DNA]</scope>
    <source>
        <strain evidence="2 3">ET3-3</strain>
    </source>
</reference>
<name>A0A7K1V124_9NOCA</name>
<dbReference type="EMBL" id="WRPP01000004">
    <property type="protein sequence ID" value="MVU80202.1"/>
    <property type="molecule type" value="Genomic_DNA"/>
</dbReference>
<dbReference type="RefSeq" id="WP_157389711.1">
    <property type="nucleotide sequence ID" value="NZ_WRPP01000004.1"/>
</dbReference>
<keyword evidence="1" id="KW-1133">Transmembrane helix</keyword>
<organism evidence="2 3">
    <name type="scientific">Nocardia terrae</name>
    <dbReference type="NCBI Taxonomy" id="2675851"/>
    <lineage>
        <taxon>Bacteria</taxon>
        <taxon>Bacillati</taxon>
        <taxon>Actinomycetota</taxon>
        <taxon>Actinomycetes</taxon>
        <taxon>Mycobacteriales</taxon>
        <taxon>Nocardiaceae</taxon>
        <taxon>Nocardia</taxon>
    </lineage>
</organism>
<keyword evidence="3" id="KW-1185">Reference proteome</keyword>